<keyword evidence="2 6" id="KW-0812">Transmembrane</keyword>
<feature type="compositionally biased region" description="Basic and acidic residues" evidence="5">
    <location>
        <begin position="27"/>
        <end position="40"/>
    </location>
</feature>
<keyword evidence="3 6" id="KW-1133">Transmembrane helix</keyword>
<evidence type="ECO:0000256" key="5">
    <source>
        <dbReference type="SAM" id="MobiDB-lite"/>
    </source>
</evidence>
<dbReference type="SUPFAM" id="SSF58113">
    <property type="entry name" value="Apolipoprotein A-I"/>
    <property type="match status" value="1"/>
</dbReference>
<dbReference type="Gene3D" id="1.20.1250.20">
    <property type="entry name" value="MFS general substrate transporter like domains"/>
    <property type="match status" value="2"/>
</dbReference>
<feature type="transmembrane region" description="Helical" evidence="6">
    <location>
        <begin position="802"/>
        <end position="823"/>
    </location>
</feature>
<dbReference type="GO" id="GO:0022857">
    <property type="term" value="F:transmembrane transporter activity"/>
    <property type="evidence" value="ECO:0007669"/>
    <property type="project" value="InterPro"/>
</dbReference>
<dbReference type="OrthoDB" id="410267at2759"/>
<organism evidence="7 8">
    <name type="scientific">Zymoseptoria tritici (strain CBS 115943 / IPO323)</name>
    <name type="common">Speckled leaf blotch fungus</name>
    <name type="synonym">Septoria tritici</name>
    <dbReference type="NCBI Taxonomy" id="336722"/>
    <lineage>
        <taxon>Eukaryota</taxon>
        <taxon>Fungi</taxon>
        <taxon>Dikarya</taxon>
        <taxon>Ascomycota</taxon>
        <taxon>Pezizomycotina</taxon>
        <taxon>Dothideomycetes</taxon>
        <taxon>Dothideomycetidae</taxon>
        <taxon>Mycosphaerellales</taxon>
        <taxon>Mycosphaerellaceae</taxon>
        <taxon>Zymoseptoria</taxon>
    </lineage>
</organism>
<dbReference type="AlphaFoldDB" id="F9XKX7"/>
<feature type="transmembrane region" description="Helical" evidence="6">
    <location>
        <begin position="533"/>
        <end position="558"/>
    </location>
</feature>
<evidence type="ECO:0000313" key="8">
    <source>
        <dbReference type="Proteomes" id="UP000008062"/>
    </source>
</evidence>
<dbReference type="InParanoid" id="F9XKX7"/>
<comment type="subcellular location">
    <subcellularLocation>
        <location evidence="1">Membrane</location>
        <topology evidence="1">Multi-pass membrane protein</topology>
    </subcellularLocation>
</comment>
<keyword evidence="4 6" id="KW-0472">Membrane</keyword>
<evidence type="ECO:0000313" key="7">
    <source>
        <dbReference type="EMBL" id="EGP83731.1"/>
    </source>
</evidence>
<dbReference type="PANTHER" id="PTHR21576">
    <property type="entry name" value="UNCHARACTERIZED NODULIN-LIKE PROTEIN"/>
    <property type="match status" value="1"/>
</dbReference>
<dbReference type="RefSeq" id="XP_003848755.1">
    <property type="nucleotide sequence ID" value="XM_003848707.1"/>
</dbReference>
<keyword evidence="8" id="KW-1185">Reference proteome</keyword>
<name>F9XKX7_ZYMTI</name>
<dbReference type="Proteomes" id="UP000008062">
    <property type="component" value="Chromosome 10"/>
</dbReference>
<dbReference type="eggNOG" id="ENOG502RWDV">
    <property type="taxonomic scope" value="Eukaryota"/>
</dbReference>
<gene>
    <name evidence="7" type="ORF">MYCGRDRAFT_96032</name>
</gene>
<feature type="compositionally biased region" description="Polar residues" evidence="5">
    <location>
        <begin position="53"/>
        <end position="64"/>
    </location>
</feature>
<dbReference type="HOGENOM" id="CLU_316688_0_0_1"/>
<feature type="compositionally biased region" description="Polar residues" evidence="5">
    <location>
        <begin position="133"/>
        <end position="147"/>
    </location>
</feature>
<evidence type="ECO:0000256" key="3">
    <source>
        <dbReference type="ARBA" id="ARBA00022989"/>
    </source>
</evidence>
<feature type="transmembrane region" description="Helical" evidence="6">
    <location>
        <begin position="290"/>
        <end position="311"/>
    </location>
</feature>
<feature type="transmembrane region" description="Helical" evidence="6">
    <location>
        <begin position="498"/>
        <end position="521"/>
    </location>
</feature>
<accession>F9XKX7</accession>
<evidence type="ECO:0000256" key="6">
    <source>
        <dbReference type="SAM" id="Phobius"/>
    </source>
</evidence>
<dbReference type="FunCoup" id="F9XKX7">
    <property type="interactions" value="66"/>
</dbReference>
<dbReference type="SUPFAM" id="SSF103473">
    <property type="entry name" value="MFS general substrate transporter"/>
    <property type="match status" value="1"/>
</dbReference>
<dbReference type="GO" id="GO:0000329">
    <property type="term" value="C:fungal-type vacuole membrane"/>
    <property type="evidence" value="ECO:0007669"/>
    <property type="project" value="TreeGrafter"/>
</dbReference>
<dbReference type="STRING" id="336722.F9XKX7"/>
<evidence type="ECO:0000256" key="4">
    <source>
        <dbReference type="ARBA" id="ARBA00023136"/>
    </source>
</evidence>
<evidence type="ECO:0008006" key="9">
    <source>
        <dbReference type="Google" id="ProtNLM"/>
    </source>
</evidence>
<feature type="transmembrane region" description="Helical" evidence="6">
    <location>
        <begin position="564"/>
        <end position="587"/>
    </location>
</feature>
<dbReference type="InterPro" id="IPR036259">
    <property type="entry name" value="MFS_trans_sf"/>
</dbReference>
<feature type="transmembrane region" description="Helical" evidence="6">
    <location>
        <begin position="470"/>
        <end position="486"/>
    </location>
</feature>
<dbReference type="EMBL" id="CM001205">
    <property type="protein sequence ID" value="EGP83731.1"/>
    <property type="molecule type" value="Genomic_DNA"/>
</dbReference>
<evidence type="ECO:0000256" key="2">
    <source>
        <dbReference type="ARBA" id="ARBA00022692"/>
    </source>
</evidence>
<proteinExistence type="predicted"/>
<dbReference type="KEGG" id="ztr:MYCGRDRAFT_96032"/>
<feature type="transmembrane region" description="Helical" evidence="6">
    <location>
        <begin position="835"/>
        <end position="855"/>
    </location>
</feature>
<feature type="compositionally biased region" description="Basic and acidic residues" evidence="5">
    <location>
        <begin position="203"/>
        <end position="221"/>
    </location>
</feature>
<dbReference type="InterPro" id="IPR011701">
    <property type="entry name" value="MFS"/>
</dbReference>
<feature type="transmembrane region" description="Helical" evidence="6">
    <location>
        <begin position="401"/>
        <end position="423"/>
    </location>
</feature>
<feature type="compositionally biased region" description="Basic and acidic residues" evidence="5">
    <location>
        <begin position="65"/>
        <end position="101"/>
    </location>
</feature>
<reference evidence="7 8" key="1">
    <citation type="journal article" date="2011" name="PLoS Genet.">
        <title>Finished genome of the fungal wheat pathogen Mycosphaerella graminicola reveals dispensome structure, chromosome plasticity, and stealth pathogenesis.</title>
        <authorList>
            <person name="Goodwin S.B."/>
            <person name="Ben M'barek S."/>
            <person name="Dhillon B."/>
            <person name="Wittenberg A.H.J."/>
            <person name="Crane C.F."/>
            <person name="Hane J.K."/>
            <person name="Foster A.J."/>
            <person name="Van der Lee T.A.J."/>
            <person name="Grimwood J."/>
            <person name="Aerts A."/>
            <person name="Antoniw J."/>
            <person name="Bailey A."/>
            <person name="Bluhm B."/>
            <person name="Bowler J."/>
            <person name="Bristow J."/>
            <person name="van der Burgt A."/>
            <person name="Canto-Canche B."/>
            <person name="Churchill A.C.L."/>
            <person name="Conde-Ferraez L."/>
            <person name="Cools H.J."/>
            <person name="Coutinho P.M."/>
            <person name="Csukai M."/>
            <person name="Dehal P."/>
            <person name="De Wit P."/>
            <person name="Donzelli B."/>
            <person name="van de Geest H.C."/>
            <person name="van Ham R.C.H.J."/>
            <person name="Hammond-Kosack K.E."/>
            <person name="Henrissat B."/>
            <person name="Kilian A."/>
            <person name="Kobayashi A.K."/>
            <person name="Koopmann E."/>
            <person name="Kourmpetis Y."/>
            <person name="Kuzniar A."/>
            <person name="Lindquist E."/>
            <person name="Lombard V."/>
            <person name="Maliepaard C."/>
            <person name="Martins N."/>
            <person name="Mehrabi R."/>
            <person name="Nap J.P.H."/>
            <person name="Ponomarenko A."/>
            <person name="Rudd J.J."/>
            <person name="Salamov A."/>
            <person name="Schmutz J."/>
            <person name="Schouten H.J."/>
            <person name="Shapiro H."/>
            <person name="Stergiopoulos I."/>
            <person name="Torriani S.F.F."/>
            <person name="Tu H."/>
            <person name="de Vries R.P."/>
            <person name="Waalwijk C."/>
            <person name="Ware S.B."/>
            <person name="Wiebenga A."/>
            <person name="Zwiers L.-H."/>
            <person name="Oliver R.P."/>
            <person name="Grigoriev I.V."/>
            <person name="Kema G.H.J."/>
        </authorList>
    </citation>
    <scope>NUCLEOTIDE SEQUENCE [LARGE SCALE GENOMIC DNA]</scope>
    <source>
        <strain evidence="8">CBS 115943 / IPO323</strain>
    </source>
</reference>
<evidence type="ECO:0000256" key="1">
    <source>
        <dbReference type="ARBA" id="ARBA00004141"/>
    </source>
</evidence>
<feature type="transmembrane region" description="Helical" evidence="6">
    <location>
        <begin position="776"/>
        <end position="796"/>
    </location>
</feature>
<feature type="compositionally biased region" description="Polar residues" evidence="5">
    <location>
        <begin position="155"/>
        <end position="170"/>
    </location>
</feature>
<feature type="transmembrane region" description="Helical" evidence="6">
    <location>
        <begin position="885"/>
        <end position="904"/>
    </location>
</feature>
<dbReference type="Gene3D" id="1.20.120.20">
    <property type="entry name" value="Apolipoprotein"/>
    <property type="match status" value="1"/>
</dbReference>
<sequence>MSYANIASKGPKQSDEEKVPHSIPQVAHDDNDIDTPDHITESGVHVLDPSGAHQPQSHPSYAEQQRQHEQEVQAAERKAKNVTDQVSREAKDFKDSADADAQRLAGSAKKDLNKGAQDAKNTANQVGKDAKDTANQVSKDVKSTANQVGKDVKDTANQVSKDAKNTTNQLGKDAKDTATQVGKDVQNAANKVGSEAKNAANEVGREAKDAVDSAVSKDTKDAANQVGKDAKNLANKVSKDAKEDAKNLTDKAEKKFDEAKKEAKPYVDKAERKGKEAEEWAEKNKDNPVVVGNAVALTALAGVLSIGAYRMHKANTLTWNVVGAWAGALGVFAVGDYYVSQYFFQRYPTKNLVYQKFYSCLCYHHRISMLPNSEEDVGIAIQVDNPATDDMLRPEEKAHRTARILSSIAATMIALSCGTNYGFSAWAPQFAARLHLTATETNLIGNSGNIGMYAMGIPGGILIDAKGPRWGVFPSCICLAIGYFGLKSAYDNGPGSVSLPVLCFLMMLTGLGSCTAFSAAIKVSASNWPRHRGTATAFPLSAFGLSAFFYTTVAAIFFPDDTSGYLYLLSFGTTSMTFVGMIFLSIVTHPEDGLGGYGVVPTDDDLDQSSLKRDDDESTRLHRTTFNGHARGRSTQSRAANNLRPDSAENSYLVPSTSSSSTTGPGDIPPSLRSLSTRSHQSAKEITGIALLTTARFWHLFVLLSLLCGVGLMTINNIGNVARSLWTASFPSLSTPDFLQQRQLMHVSILSFCSFLGRLVSGIGSDALIHRGMSRYWNVVLSACVFSFAQVVALTLTDPHHLFWLSGLTGLAYGILFGVYPALVADAFGAKGMGINWGAMTWAPVISGNLFNVAYGRILDAHSKIGGEGGGERTCSEGRGCYRDAYWVTLASSVVGVGWCLWCIRLERRATGRDGRKGSEA</sequence>
<feature type="compositionally biased region" description="Basic and acidic residues" evidence="5">
    <location>
        <begin position="610"/>
        <end position="620"/>
    </location>
</feature>
<dbReference type="PANTHER" id="PTHR21576:SF158">
    <property type="entry name" value="RIBOSOMAL RNA-PROCESSING PROTEIN 12-LIKE CONSERVED DOMAIN-CONTAINING PROTEIN"/>
    <property type="match status" value="1"/>
</dbReference>
<feature type="region of interest" description="Disordered" evidence="5">
    <location>
        <begin position="598"/>
        <end position="679"/>
    </location>
</feature>
<dbReference type="GeneID" id="13398778"/>
<feature type="region of interest" description="Disordered" evidence="5">
    <location>
        <begin position="1"/>
        <end position="225"/>
    </location>
</feature>
<protein>
    <recommendedName>
        <fullName evidence="9">Mitochondrial outer membrane protein OM14 C-terminal domain-containing protein</fullName>
    </recommendedName>
</protein>
<dbReference type="Pfam" id="PF07690">
    <property type="entry name" value="MFS_1"/>
    <property type="match status" value="1"/>
</dbReference>
<feature type="transmembrane region" description="Helical" evidence="6">
    <location>
        <begin position="697"/>
        <end position="715"/>
    </location>
</feature>
<feature type="transmembrane region" description="Helical" evidence="6">
    <location>
        <begin position="317"/>
        <end position="339"/>
    </location>
</feature>